<dbReference type="PANTHER" id="PTHR21049:SF0">
    <property type="entry name" value="DOLICHYL-DIPHOSPHOOLIGOSACCHARIDE--PROTEIN GLYCOSYLTRANSFERASE SUBUNIT 1"/>
    <property type="match status" value="1"/>
</dbReference>
<dbReference type="GO" id="GO:0018279">
    <property type="term" value="P:protein N-linked glycosylation via asparagine"/>
    <property type="evidence" value="ECO:0007669"/>
    <property type="project" value="TreeGrafter"/>
</dbReference>
<keyword evidence="6 10" id="KW-0732">Signal</keyword>
<dbReference type="GO" id="GO:0008250">
    <property type="term" value="C:oligosaccharyltransferase complex"/>
    <property type="evidence" value="ECO:0007669"/>
    <property type="project" value="UniProtKB-UniRule"/>
</dbReference>
<evidence type="ECO:0000256" key="1">
    <source>
        <dbReference type="ARBA" id="ARBA00002791"/>
    </source>
</evidence>
<comment type="function">
    <text evidence="1 10">Subunit of the oligosaccharyl transferase (OST) complex that catalyzes the initial transfer of a defined glycan (Glc(3)Man(9)GlcNAc(2) in eukaryotes) from the lipid carrier dolichol-pyrophosphate to an asparagine residue within an Asn-X-Ser/Thr consensus motif in nascent polypeptide chains, the first step in protein N-glycosylation. N-glycosylation occurs cotranslationally and the complex associates with the Sec61 complex at the channel-forming translocon complex that mediates protein translocation across the endoplasmic reticulum (ER). All subunits are required for a maximal enzyme activity.</text>
</comment>
<comment type="similarity">
    <text evidence="4 10">Belongs to the OST1 family.</text>
</comment>
<dbReference type="Pfam" id="PF04597">
    <property type="entry name" value="Ribophorin_I"/>
    <property type="match status" value="1"/>
</dbReference>
<comment type="pathway">
    <text evidence="3 10">Protein modification; protein glycosylation.</text>
</comment>
<proteinExistence type="inferred from homology"/>
<sequence>MRLFAAAAVVCGLLLPSSVVCAESDLSSTRVQLPNDFTPPQVFKNLNLLRNTNLEKGYVRETVDVVVENVDDKPQREYYLPFPADVFGKIGGLEVRDKKSPEKGRFDAEAIETDSSNDINYYVVQFPDALAPSSQITLRISYSVLSSLSPLPATIHQSEQQYLAYTFSAYALSAYPVDNQKTKLKLPSVNVPDYTTTTGLKSGQDPERQGSVYTYGPYETAKVAPGTQYPVTVRYEFTKPVLTAHLLERDIEVSHWGGNLATEERYWLRNNGSQLEKQFSRLEWTVSTYQGFPTSALRELTFPLKPGSVDPYFTDDIGNVSTSRFRPGKVPNRDGSLELRPRFPIFGGWNYSFRIGWNNDLSLFLRKAIGSSGTYILKVPFIEGPKNPEGIQYEKVVVRVILPEGARNVQWETINGATSNGLPSLSQIHSELNDHKTFMDTLGRTALTLTIENLSDEARSSELLISYDYTLWDGLRKPVTITAGLFTVFVALWFVGSLDVSIKKR</sequence>
<keyword evidence="8 10" id="KW-1133">Transmembrane helix</keyword>
<evidence type="ECO:0000256" key="5">
    <source>
        <dbReference type="ARBA" id="ARBA00022692"/>
    </source>
</evidence>
<dbReference type="RefSeq" id="XP_022577789.1">
    <property type="nucleotide sequence ID" value="XM_022725171.1"/>
</dbReference>
<dbReference type="VEuPathDB" id="FungiDB:ASPZODRAFT_146295"/>
<evidence type="ECO:0000313" key="11">
    <source>
        <dbReference type="EMBL" id="OJJ43279.1"/>
    </source>
</evidence>
<dbReference type="AlphaFoldDB" id="A0A1L9S7Z0"/>
<name>A0A1L9S7Z0_9EURO</name>
<accession>A0A1L9S7Z0</accession>
<feature type="chain" id="PRO_5011821616" description="Dolichyl-diphosphooligosaccharide--protein glycosyltransferase subunit 1" evidence="10">
    <location>
        <begin position="23"/>
        <end position="505"/>
    </location>
</feature>
<dbReference type="STRING" id="1073090.A0A1L9S7Z0"/>
<protein>
    <recommendedName>
        <fullName evidence="10">Dolichyl-diphosphooligosaccharide--protein glycosyltransferase subunit 1</fullName>
    </recommendedName>
</protein>
<dbReference type="GeneID" id="34611636"/>
<dbReference type="EMBL" id="KV878353">
    <property type="protein sequence ID" value="OJJ43279.1"/>
    <property type="molecule type" value="Genomic_DNA"/>
</dbReference>
<dbReference type="PANTHER" id="PTHR21049">
    <property type="entry name" value="RIBOPHORIN I"/>
    <property type="match status" value="1"/>
</dbReference>
<keyword evidence="9 10" id="KW-0472">Membrane</keyword>
<evidence type="ECO:0000313" key="12">
    <source>
        <dbReference type="Proteomes" id="UP000184188"/>
    </source>
</evidence>
<evidence type="ECO:0000256" key="2">
    <source>
        <dbReference type="ARBA" id="ARBA00004115"/>
    </source>
</evidence>
<dbReference type="InterPro" id="IPR007676">
    <property type="entry name" value="Ribophorin_I"/>
</dbReference>
<keyword evidence="12" id="KW-1185">Reference proteome</keyword>
<evidence type="ECO:0000256" key="7">
    <source>
        <dbReference type="ARBA" id="ARBA00022824"/>
    </source>
</evidence>
<reference evidence="12" key="1">
    <citation type="journal article" date="2017" name="Genome Biol.">
        <title>Comparative genomics reveals high biological diversity and specific adaptations in the industrially and medically important fungal genus Aspergillus.</title>
        <authorList>
            <person name="de Vries R.P."/>
            <person name="Riley R."/>
            <person name="Wiebenga A."/>
            <person name="Aguilar-Osorio G."/>
            <person name="Amillis S."/>
            <person name="Uchima C.A."/>
            <person name="Anderluh G."/>
            <person name="Asadollahi M."/>
            <person name="Askin M."/>
            <person name="Barry K."/>
            <person name="Battaglia E."/>
            <person name="Bayram O."/>
            <person name="Benocci T."/>
            <person name="Braus-Stromeyer S.A."/>
            <person name="Caldana C."/>
            <person name="Canovas D."/>
            <person name="Cerqueira G.C."/>
            <person name="Chen F."/>
            <person name="Chen W."/>
            <person name="Choi C."/>
            <person name="Clum A."/>
            <person name="Dos Santos R.A."/>
            <person name="Damasio A.R."/>
            <person name="Diallinas G."/>
            <person name="Emri T."/>
            <person name="Fekete E."/>
            <person name="Flipphi M."/>
            <person name="Freyberg S."/>
            <person name="Gallo A."/>
            <person name="Gournas C."/>
            <person name="Habgood R."/>
            <person name="Hainaut M."/>
            <person name="Harispe M.L."/>
            <person name="Henrissat B."/>
            <person name="Hilden K.S."/>
            <person name="Hope R."/>
            <person name="Hossain A."/>
            <person name="Karabika E."/>
            <person name="Karaffa L."/>
            <person name="Karanyi Z."/>
            <person name="Krasevec N."/>
            <person name="Kuo A."/>
            <person name="Kusch H."/>
            <person name="LaButti K."/>
            <person name="Lagendijk E.L."/>
            <person name="Lapidus A."/>
            <person name="Levasseur A."/>
            <person name="Lindquist E."/>
            <person name="Lipzen A."/>
            <person name="Logrieco A.F."/>
            <person name="MacCabe A."/>
            <person name="Maekelae M.R."/>
            <person name="Malavazi I."/>
            <person name="Melin P."/>
            <person name="Meyer V."/>
            <person name="Mielnichuk N."/>
            <person name="Miskei M."/>
            <person name="Molnar A.P."/>
            <person name="Mule G."/>
            <person name="Ngan C.Y."/>
            <person name="Orejas M."/>
            <person name="Orosz E."/>
            <person name="Ouedraogo J.P."/>
            <person name="Overkamp K.M."/>
            <person name="Park H.-S."/>
            <person name="Perrone G."/>
            <person name="Piumi F."/>
            <person name="Punt P.J."/>
            <person name="Ram A.F."/>
            <person name="Ramon A."/>
            <person name="Rauscher S."/>
            <person name="Record E."/>
            <person name="Riano-Pachon D.M."/>
            <person name="Robert V."/>
            <person name="Roehrig J."/>
            <person name="Ruller R."/>
            <person name="Salamov A."/>
            <person name="Salih N.S."/>
            <person name="Samson R.A."/>
            <person name="Sandor E."/>
            <person name="Sanguinetti M."/>
            <person name="Schuetze T."/>
            <person name="Sepcic K."/>
            <person name="Shelest E."/>
            <person name="Sherlock G."/>
            <person name="Sophianopoulou V."/>
            <person name="Squina F.M."/>
            <person name="Sun H."/>
            <person name="Susca A."/>
            <person name="Todd R.B."/>
            <person name="Tsang A."/>
            <person name="Unkles S.E."/>
            <person name="van de Wiele N."/>
            <person name="van Rossen-Uffink D."/>
            <person name="Oliveira J.V."/>
            <person name="Vesth T.C."/>
            <person name="Visser J."/>
            <person name="Yu J.-H."/>
            <person name="Zhou M."/>
            <person name="Andersen M.R."/>
            <person name="Archer D.B."/>
            <person name="Baker S.E."/>
            <person name="Benoit I."/>
            <person name="Brakhage A.A."/>
            <person name="Braus G.H."/>
            <person name="Fischer R."/>
            <person name="Frisvad J.C."/>
            <person name="Goldman G.H."/>
            <person name="Houbraken J."/>
            <person name="Oakley B."/>
            <person name="Pocsi I."/>
            <person name="Scazzocchio C."/>
            <person name="Seiboth B."/>
            <person name="vanKuyk P.A."/>
            <person name="Wortman J."/>
            <person name="Dyer P.S."/>
            <person name="Grigoriev I.V."/>
        </authorList>
    </citation>
    <scope>NUCLEOTIDE SEQUENCE [LARGE SCALE GENOMIC DNA]</scope>
    <source>
        <strain evidence="12">CBS 506.65</strain>
    </source>
</reference>
<feature type="transmembrane region" description="Helical" evidence="10">
    <location>
        <begin position="481"/>
        <end position="502"/>
    </location>
</feature>
<evidence type="ECO:0000256" key="8">
    <source>
        <dbReference type="ARBA" id="ARBA00022989"/>
    </source>
</evidence>
<keyword evidence="7 10" id="KW-0256">Endoplasmic reticulum</keyword>
<dbReference type="UniPathway" id="UPA00378"/>
<evidence type="ECO:0000256" key="4">
    <source>
        <dbReference type="ARBA" id="ARBA00008905"/>
    </source>
</evidence>
<dbReference type="Proteomes" id="UP000184188">
    <property type="component" value="Unassembled WGS sequence"/>
</dbReference>
<organism evidence="11 12">
    <name type="scientific">Penicilliopsis zonata CBS 506.65</name>
    <dbReference type="NCBI Taxonomy" id="1073090"/>
    <lineage>
        <taxon>Eukaryota</taxon>
        <taxon>Fungi</taxon>
        <taxon>Dikarya</taxon>
        <taxon>Ascomycota</taxon>
        <taxon>Pezizomycotina</taxon>
        <taxon>Eurotiomycetes</taxon>
        <taxon>Eurotiomycetidae</taxon>
        <taxon>Eurotiales</taxon>
        <taxon>Aspergillaceae</taxon>
        <taxon>Penicilliopsis</taxon>
    </lineage>
</organism>
<evidence type="ECO:0000256" key="9">
    <source>
        <dbReference type="ARBA" id="ARBA00023136"/>
    </source>
</evidence>
<comment type="subcellular location">
    <subcellularLocation>
        <location evidence="2 10">Endoplasmic reticulum membrane</location>
        <topology evidence="2 10">Single-pass type I membrane protein</topology>
    </subcellularLocation>
</comment>
<keyword evidence="5 10" id="KW-0812">Transmembrane</keyword>
<dbReference type="OrthoDB" id="310030at2759"/>
<comment type="subunit">
    <text evidence="10">Component of the oligosaccharyltransferase (OST) complex.</text>
</comment>
<evidence type="ECO:0000256" key="10">
    <source>
        <dbReference type="RuleBase" id="RU361143"/>
    </source>
</evidence>
<feature type="signal peptide" evidence="10">
    <location>
        <begin position="1"/>
        <end position="22"/>
    </location>
</feature>
<evidence type="ECO:0000256" key="3">
    <source>
        <dbReference type="ARBA" id="ARBA00004922"/>
    </source>
</evidence>
<evidence type="ECO:0000256" key="6">
    <source>
        <dbReference type="ARBA" id="ARBA00022729"/>
    </source>
</evidence>
<gene>
    <name evidence="11" type="ORF">ASPZODRAFT_146295</name>
</gene>